<evidence type="ECO:0000313" key="2">
    <source>
        <dbReference type="Proteomes" id="UP000010793"/>
    </source>
</evidence>
<dbReference type="KEGG" id="bpip:BPP43_05030"/>
<dbReference type="PROSITE" id="PS51257">
    <property type="entry name" value="PROKAR_LIPOPROTEIN"/>
    <property type="match status" value="1"/>
</dbReference>
<protein>
    <submittedName>
        <fullName evidence="1">TPR domain-containing protein</fullName>
    </submittedName>
</protein>
<dbReference type="SMART" id="SM00028">
    <property type="entry name" value="TPR"/>
    <property type="match status" value="2"/>
</dbReference>
<dbReference type="AlphaFoldDB" id="A0A3B6VK45"/>
<name>A0A3B6VK45_BRAPL</name>
<sequence length="236" mass="27122">MKKFLKISLIVFSCFFLMSCNQVFKNRFNLNRAYNLYEKGKNEDDDKALLDVTDTYNDIINQKIYAQDRLGAVYRVLAERSLAKKQYAYSAKYFTEALKILPNSPYLRYGLGLSYANLAESADTETQKTNFLARAESNIQFAINKDPNNPNYYAALSSLRGIQQNYYEEALGLINKSLETDPNNIDYLFILARIQYSLGNGKESIEAYRKIVSLAKENNIKQTALNNINQIINQMN</sequence>
<gene>
    <name evidence="1" type="ORF">BPP43_05030</name>
</gene>
<dbReference type="EMBL" id="CP002873">
    <property type="protein sequence ID" value="AGA66266.1"/>
    <property type="molecule type" value="Genomic_DNA"/>
</dbReference>
<dbReference type="InterPro" id="IPR011990">
    <property type="entry name" value="TPR-like_helical_dom_sf"/>
</dbReference>
<proteinExistence type="predicted"/>
<reference evidence="1 2" key="1">
    <citation type="journal article" date="2013" name="Genome Announc.">
        <title>Complete Genome Sequence of the Porcine Strain Brachyspira pilosicoli P43/6/78(T.).</title>
        <authorList>
            <person name="Lin C."/>
            <person name="den Bakker H.C."/>
            <person name="Suzuki H."/>
            <person name="Lefebure T."/>
            <person name="Ponnala L."/>
            <person name="Sun Q."/>
            <person name="Stanhope M.J."/>
            <person name="Wiedmann M."/>
            <person name="Duhamel G.E."/>
        </authorList>
    </citation>
    <scope>NUCLEOTIDE SEQUENCE [LARGE SCALE GENOMIC DNA]</scope>
    <source>
        <strain evidence="1 2">P43/6/78</strain>
    </source>
</reference>
<organism evidence="1 2">
    <name type="scientific">Brachyspira pilosicoli P43/6/78</name>
    <dbReference type="NCBI Taxonomy" id="1042417"/>
    <lineage>
        <taxon>Bacteria</taxon>
        <taxon>Pseudomonadati</taxon>
        <taxon>Spirochaetota</taxon>
        <taxon>Spirochaetia</taxon>
        <taxon>Brachyspirales</taxon>
        <taxon>Brachyspiraceae</taxon>
        <taxon>Brachyspira</taxon>
    </lineage>
</organism>
<accession>A0A3B6VK45</accession>
<dbReference type="Proteomes" id="UP000010793">
    <property type="component" value="Chromosome"/>
</dbReference>
<dbReference type="SUPFAM" id="SSF48452">
    <property type="entry name" value="TPR-like"/>
    <property type="match status" value="1"/>
</dbReference>
<keyword evidence="2" id="KW-1185">Reference proteome</keyword>
<evidence type="ECO:0000313" key="1">
    <source>
        <dbReference type="EMBL" id="AGA66266.1"/>
    </source>
</evidence>
<dbReference type="Gene3D" id="1.25.40.10">
    <property type="entry name" value="Tetratricopeptide repeat domain"/>
    <property type="match status" value="2"/>
</dbReference>
<dbReference type="InterPro" id="IPR019734">
    <property type="entry name" value="TPR_rpt"/>
</dbReference>
<dbReference type="RefSeq" id="WP_015274320.1">
    <property type="nucleotide sequence ID" value="NC_019908.1"/>
</dbReference>